<protein>
    <submittedName>
        <fullName evidence="1">Uncharacterized protein</fullName>
    </submittedName>
</protein>
<evidence type="ECO:0000313" key="1">
    <source>
        <dbReference type="EMBL" id="GAA4879977.1"/>
    </source>
</evidence>
<gene>
    <name evidence="1" type="ORF">GCM10023333_12620</name>
</gene>
<sequence length="60" mass="6684">MQFTSNLGQPMEELVRQLLVEMAEGKHDDNAIVLGLGHHLGQPLQLQLIVTTAVEDFLDE</sequence>
<dbReference type="EMBL" id="BAABJZ010000016">
    <property type="protein sequence ID" value="GAA4879977.1"/>
    <property type="molecule type" value="Genomic_DNA"/>
</dbReference>
<reference evidence="2" key="1">
    <citation type="journal article" date="2019" name="Int. J. Syst. Evol. Microbiol.">
        <title>The Global Catalogue of Microorganisms (GCM) 10K type strain sequencing project: providing services to taxonomists for standard genome sequencing and annotation.</title>
        <authorList>
            <consortium name="The Broad Institute Genomics Platform"/>
            <consortium name="The Broad Institute Genome Sequencing Center for Infectious Disease"/>
            <person name="Wu L."/>
            <person name="Ma J."/>
        </authorList>
    </citation>
    <scope>NUCLEOTIDE SEQUENCE [LARGE SCALE GENOMIC DNA]</scope>
    <source>
        <strain evidence="2">JCM 18401</strain>
    </source>
</reference>
<keyword evidence="2" id="KW-1185">Reference proteome</keyword>
<accession>A0ABP9EK57</accession>
<name>A0ABP9EK57_9GAMM</name>
<proteinExistence type="predicted"/>
<evidence type="ECO:0000313" key="2">
    <source>
        <dbReference type="Proteomes" id="UP001499988"/>
    </source>
</evidence>
<dbReference type="Proteomes" id="UP001499988">
    <property type="component" value="Unassembled WGS sequence"/>
</dbReference>
<organism evidence="1 2">
    <name type="scientific">Ferrimonas pelagia</name>
    <dbReference type="NCBI Taxonomy" id="1177826"/>
    <lineage>
        <taxon>Bacteria</taxon>
        <taxon>Pseudomonadati</taxon>
        <taxon>Pseudomonadota</taxon>
        <taxon>Gammaproteobacteria</taxon>
        <taxon>Alteromonadales</taxon>
        <taxon>Ferrimonadaceae</taxon>
        <taxon>Ferrimonas</taxon>
    </lineage>
</organism>
<comment type="caution">
    <text evidence="1">The sequence shown here is derived from an EMBL/GenBank/DDBJ whole genome shotgun (WGS) entry which is preliminary data.</text>
</comment>